<dbReference type="GO" id="GO:0004497">
    <property type="term" value="F:monooxygenase activity"/>
    <property type="evidence" value="ECO:0007669"/>
    <property type="project" value="UniProtKB-KW"/>
</dbReference>
<keyword evidence="2" id="KW-0560">Oxidoreductase</keyword>
<name>A0ABZ2D731_9SPHN</name>
<proteinExistence type="predicted"/>
<keyword evidence="2" id="KW-0503">Monooxygenase</keyword>
<dbReference type="Proteomes" id="UP001335183">
    <property type="component" value="Chromosome"/>
</dbReference>
<dbReference type="PROSITE" id="PS51725">
    <property type="entry name" value="ABM"/>
    <property type="match status" value="1"/>
</dbReference>
<dbReference type="RefSeq" id="WP_338447003.1">
    <property type="nucleotide sequence ID" value="NZ_CP144918.1"/>
</dbReference>
<gene>
    <name evidence="2" type="ORF">V5F89_04205</name>
</gene>
<sequence length="98" mass="11276">MYGLIIEHRALAGRREDVEAVWAKHMKDAIAGNPGHRVYAYSYGPGEDRIVAFQVYDTQEQANDFLKHSSYKAYLAESRPLLARDPVITVLDVRWLKR</sequence>
<evidence type="ECO:0000313" key="3">
    <source>
        <dbReference type="Proteomes" id="UP001335183"/>
    </source>
</evidence>
<reference evidence="2 3" key="1">
    <citation type="submission" date="2024-02" db="EMBL/GenBank/DDBJ databases">
        <title>The whole genome sequence of five bacterial samples isolated from Abu Dhabi Sabkha-shore region.</title>
        <authorList>
            <person name="Sudalaimuthuasari N."/>
            <person name="Sarfraz B."/>
            <person name="Tuyisabe J.D."/>
            <person name="Mugisha Ntwali L.D.M."/>
            <person name="Ali A.I.A.A."/>
            <person name="Almansoori S.Z.A."/>
            <person name="Alajami H.S.A."/>
            <person name="Almeqbaali A.A.S."/>
            <person name="Kundu B."/>
            <person name="Saeed E.E."/>
            <person name="Sukumarinath V."/>
            <person name="Mishra A.K."/>
            <person name="Hazzouri K.M."/>
            <person name="Almaskari R."/>
            <person name="Sharma A.K."/>
            <person name="Amiri K.M.A."/>
        </authorList>
    </citation>
    <scope>NUCLEOTIDE SEQUENCE [LARGE SCALE GENOMIC DNA]</scope>
    <source>
        <strain evidence="3">kcgeb_sd</strain>
    </source>
</reference>
<feature type="domain" description="ABM" evidence="1">
    <location>
        <begin position="2"/>
        <end position="91"/>
    </location>
</feature>
<dbReference type="SUPFAM" id="SSF54909">
    <property type="entry name" value="Dimeric alpha+beta barrel"/>
    <property type="match status" value="1"/>
</dbReference>
<keyword evidence="3" id="KW-1185">Reference proteome</keyword>
<dbReference type="Gene3D" id="3.30.70.100">
    <property type="match status" value="1"/>
</dbReference>
<dbReference type="InterPro" id="IPR011008">
    <property type="entry name" value="Dimeric_a/b-barrel"/>
</dbReference>
<evidence type="ECO:0000313" key="2">
    <source>
        <dbReference type="EMBL" id="WWA48117.1"/>
    </source>
</evidence>
<dbReference type="InterPro" id="IPR007138">
    <property type="entry name" value="ABM_dom"/>
</dbReference>
<organism evidence="2 3">
    <name type="scientific">Pelagerythrobacter marensis</name>
    <dbReference type="NCBI Taxonomy" id="543877"/>
    <lineage>
        <taxon>Bacteria</taxon>
        <taxon>Pseudomonadati</taxon>
        <taxon>Pseudomonadota</taxon>
        <taxon>Alphaproteobacteria</taxon>
        <taxon>Sphingomonadales</taxon>
        <taxon>Erythrobacteraceae</taxon>
        <taxon>Pelagerythrobacter</taxon>
    </lineage>
</organism>
<accession>A0ABZ2D731</accession>
<dbReference type="Pfam" id="PF03992">
    <property type="entry name" value="ABM"/>
    <property type="match status" value="1"/>
</dbReference>
<evidence type="ECO:0000259" key="1">
    <source>
        <dbReference type="PROSITE" id="PS51725"/>
    </source>
</evidence>
<dbReference type="EMBL" id="CP144918">
    <property type="protein sequence ID" value="WWA48117.1"/>
    <property type="molecule type" value="Genomic_DNA"/>
</dbReference>
<protein>
    <submittedName>
        <fullName evidence="2">Antibiotic biosynthesis monooxygenase</fullName>
    </submittedName>
</protein>